<gene>
    <name evidence="1" type="ORF">OPT61_g1684</name>
</gene>
<dbReference type="EMBL" id="JAPHNI010000069">
    <property type="protein sequence ID" value="KAJ8117036.1"/>
    <property type="molecule type" value="Genomic_DNA"/>
</dbReference>
<keyword evidence="2" id="KW-1185">Reference proteome</keyword>
<comment type="caution">
    <text evidence="1">The sequence shown here is derived from an EMBL/GenBank/DDBJ whole genome shotgun (WGS) entry which is preliminary data.</text>
</comment>
<proteinExistence type="predicted"/>
<sequence length="101" mass="10726">MKPSTIFTSIAVIAVSSVSAQTACDPVASAVPTCGVRLHSLLASFHCFWPRFEETNKVYRFLASLLLLRPPAAAVATIDAAAPARRSFRPQLKAALLATVA</sequence>
<evidence type="ECO:0000313" key="2">
    <source>
        <dbReference type="Proteomes" id="UP001153331"/>
    </source>
</evidence>
<protein>
    <submittedName>
        <fullName evidence="1">Uncharacterized protein</fullName>
    </submittedName>
</protein>
<accession>A0ACC2IP83</accession>
<dbReference type="Proteomes" id="UP001153331">
    <property type="component" value="Unassembled WGS sequence"/>
</dbReference>
<name>A0ACC2IP83_9PLEO</name>
<reference evidence="1" key="1">
    <citation type="submission" date="2022-11" db="EMBL/GenBank/DDBJ databases">
        <title>Genome Sequence of Boeremia exigua.</title>
        <authorList>
            <person name="Buettner E."/>
        </authorList>
    </citation>
    <scope>NUCLEOTIDE SEQUENCE</scope>
    <source>
        <strain evidence="1">CU02</strain>
    </source>
</reference>
<organism evidence="1 2">
    <name type="scientific">Boeremia exigua</name>
    <dbReference type="NCBI Taxonomy" id="749465"/>
    <lineage>
        <taxon>Eukaryota</taxon>
        <taxon>Fungi</taxon>
        <taxon>Dikarya</taxon>
        <taxon>Ascomycota</taxon>
        <taxon>Pezizomycotina</taxon>
        <taxon>Dothideomycetes</taxon>
        <taxon>Pleosporomycetidae</taxon>
        <taxon>Pleosporales</taxon>
        <taxon>Pleosporineae</taxon>
        <taxon>Didymellaceae</taxon>
        <taxon>Boeremia</taxon>
    </lineage>
</organism>
<evidence type="ECO:0000313" key="1">
    <source>
        <dbReference type="EMBL" id="KAJ8117036.1"/>
    </source>
</evidence>